<name>A0A4R9J568_9LEPT</name>
<gene>
    <name evidence="2" type="ORF">EHQ49_18025</name>
</gene>
<keyword evidence="3" id="KW-1185">Reference proteome</keyword>
<proteinExistence type="predicted"/>
<dbReference type="EMBL" id="RQGA01000019">
    <property type="protein sequence ID" value="TGL33526.1"/>
    <property type="molecule type" value="Genomic_DNA"/>
</dbReference>
<dbReference type="Proteomes" id="UP000298125">
    <property type="component" value="Unassembled WGS sequence"/>
</dbReference>
<evidence type="ECO:0000313" key="2">
    <source>
        <dbReference type="EMBL" id="TGL33526.1"/>
    </source>
</evidence>
<reference evidence="2" key="1">
    <citation type="journal article" date="2019" name="PLoS Negl. Trop. Dis.">
        <title>Revisiting the worldwide diversity of Leptospira species in the environment.</title>
        <authorList>
            <person name="Vincent A.T."/>
            <person name="Schiettekatte O."/>
            <person name="Bourhy P."/>
            <person name="Veyrier F.J."/>
            <person name="Picardeau M."/>
        </authorList>
    </citation>
    <scope>NUCLEOTIDE SEQUENCE [LARGE SCALE GENOMIC DNA]</scope>
    <source>
        <strain evidence="2">201702692</strain>
    </source>
</reference>
<feature type="region of interest" description="Disordered" evidence="1">
    <location>
        <begin position="43"/>
        <end position="73"/>
    </location>
</feature>
<comment type="caution">
    <text evidence="2">The sequence shown here is derived from an EMBL/GenBank/DDBJ whole genome shotgun (WGS) entry which is preliminary data.</text>
</comment>
<evidence type="ECO:0000313" key="3">
    <source>
        <dbReference type="Proteomes" id="UP000298125"/>
    </source>
</evidence>
<organism evidence="2 3">
    <name type="scientific">Leptospira perdikensis</name>
    <dbReference type="NCBI Taxonomy" id="2484948"/>
    <lineage>
        <taxon>Bacteria</taxon>
        <taxon>Pseudomonadati</taxon>
        <taxon>Spirochaetota</taxon>
        <taxon>Spirochaetia</taxon>
        <taxon>Leptospirales</taxon>
        <taxon>Leptospiraceae</taxon>
        <taxon>Leptospira</taxon>
    </lineage>
</organism>
<accession>A0A4R9J568</accession>
<protein>
    <submittedName>
        <fullName evidence="2">Uncharacterized protein</fullName>
    </submittedName>
</protein>
<dbReference type="AlphaFoldDB" id="A0A4R9J568"/>
<sequence>MGEIRPSWIQKNIVMPYLSEKFVKKKKKLAKNEQWFFIHPTFPNSQSIRKGKTHDPKLRKPLPSIGPTGRNPS</sequence>
<evidence type="ECO:0000256" key="1">
    <source>
        <dbReference type="SAM" id="MobiDB-lite"/>
    </source>
</evidence>